<keyword evidence="1" id="KW-0175">Coiled coil</keyword>
<feature type="region of interest" description="Disordered" evidence="2">
    <location>
        <begin position="435"/>
        <end position="458"/>
    </location>
</feature>
<evidence type="ECO:0000313" key="3">
    <source>
        <dbReference type="EMBL" id="CRX39417.1"/>
    </source>
</evidence>
<evidence type="ECO:0008006" key="5">
    <source>
        <dbReference type="Google" id="ProtNLM"/>
    </source>
</evidence>
<organism evidence="3 4">
    <name type="scientific">Estrella lausannensis</name>
    <dbReference type="NCBI Taxonomy" id="483423"/>
    <lineage>
        <taxon>Bacteria</taxon>
        <taxon>Pseudomonadati</taxon>
        <taxon>Chlamydiota</taxon>
        <taxon>Chlamydiia</taxon>
        <taxon>Parachlamydiales</taxon>
        <taxon>Candidatus Criblamydiaceae</taxon>
        <taxon>Estrella</taxon>
    </lineage>
</organism>
<keyword evidence="4" id="KW-1185">Reference proteome</keyword>
<dbReference type="AlphaFoldDB" id="A0A0H5DRZ0"/>
<dbReference type="Gene3D" id="3.40.395.10">
    <property type="entry name" value="Adenoviral Proteinase, Chain A"/>
    <property type="match status" value="1"/>
</dbReference>
<evidence type="ECO:0000256" key="1">
    <source>
        <dbReference type="SAM" id="Coils"/>
    </source>
</evidence>
<protein>
    <recommendedName>
        <fullName evidence="5">Ubiquitin-like protease family profile domain-containing protein</fullName>
    </recommendedName>
</protein>
<name>A0A0H5DRZ0_9BACT</name>
<dbReference type="Proteomes" id="UP000220251">
    <property type="component" value="Unassembled WGS sequence"/>
</dbReference>
<dbReference type="InterPro" id="IPR038765">
    <property type="entry name" value="Papain-like_cys_pep_sf"/>
</dbReference>
<accession>A0A0H5DRZ0</accession>
<evidence type="ECO:0000256" key="2">
    <source>
        <dbReference type="SAM" id="MobiDB-lite"/>
    </source>
</evidence>
<dbReference type="RefSeq" id="WP_098039284.1">
    <property type="nucleotide sequence ID" value="NZ_CWGJ01000028.1"/>
</dbReference>
<dbReference type="OrthoDB" id="22360at2"/>
<gene>
    <name evidence="3" type="ORF">ELAC_2096</name>
</gene>
<sequence length="458" mass="50601">MQYEPSMNFRDNMNALVNFPKNNEHATIKSDSSGKLFSSDGSYLARTVGWYSGSDLKGTTAVINRTCQDMLNEIGETVFKAEHSDSLVEAANAREFYLKAGQALESMKEIQKVYAKRYEGKQHEGMNELSQTIQAFEEGLKRFEEQESNLAQRILSASSFLFLEAENDLGKSFIYVPNEVEPSQAFAGLEQDLPKVSSWWGTYGQGPTVLGKLASGFNTAKEIAVGTFSPYAYEASSDRVALGGQQRVANGGKQLGGSDVYHYIEGISKKTPVNAIHDFHLAGGSAVNNKTVEQVKSIINSQSDYFTDPSLPVVIPVVFTGEGVWERNHIAVILIKDNCVEYYDAKGIVSENKPLAKGSGTLRDVLEFCRDKFTKGGFIRENPYPHQYDAHNCGVFVCRHLHDRLIKNSAMGTMKTEAPSLSEVEDFRQEVIKTAYPADEKGNDKGNTVGGSFSEDDF</sequence>
<feature type="coiled-coil region" evidence="1">
    <location>
        <begin position="126"/>
        <end position="153"/>
    </location>
</feature>
<proteinExistence type="predicted"/>
<evidence type="ECO:0000313" key="4">
    <source>
        <dbReference type="Proteomes" id="UP000220251"/>
    </source>
</evidence>
<dbReference type="EMBL" id="CWGJ01000028">
    <property type="protein sequence ID" value="CRX39417.1"/>
    <property type="molecule type" value="Genomic_DNA"/>
</dbReference>
<dbReference type="SUPFAM" id="SSF54001">
    <property type="entry name" value="Cysteine proteinases"/>
    <property type="match status" value="1"/>
</dbReference>
<reference evidence="4" key="1">
    <citation type="submission" date="2015-06" db="EMBL/GenBank/DDBJ databases">
        <authorList>
            <person name="Bertelli C."/>
        </authorList>
    </citation>
    <scope>NUCLEOTIDE SEQUENCE [LARGE SCALE GENOMIC DNA]</scope>
    <source>
        <strain evidence="4">CRIB-30</strain>
    </source>
</reference>